<dbReference type="Gene3D" id="3.40.50.300">
    <property type="entry name" value="P-loop containing nucleotide triphosphate hydrolases"/>
    <property type="match status" value="1"/>
</dbReference>
<evidence type="ECO:0000313" key="2">
    <source>
        <dbReference type="Proteomes" id="UP000595841"/>
    </source>
</evidence>
<organism evidence="1 2">
    <name type="scientific">Paenibacillus sonchi</name>
    <dbReference type="NCBI Taxonomy" id="373687"/>
    <lineage>
        <taxon>Bacteria</taxon>
        <taxon>Bacillati</taxon>
        <taxon>Bacillota</taxon>
        <taxon>Bacilli</taxon>
        <taxon>Bacillales</taxon>
        <taxon>Paenibacillaceae</taxon>
        <taxon>Paenibacillus</taxon>
        <taxon>Paenibacillus sonchi group</taxon>
    </lineage>
</organism>
<protein>
    <submittedName>
        <fullName evidence="1">Uncharacterized protein</fullName>
    </submittedName>
</protein>
<dbReference type="InterPro" id="IPR027417">
    <property type="entry name" value="P-loop_NTPase"/>
</dbReference>
<dbReference type="AlphaFoldDB" id="A0A974PJ73"/>
<dbReference type="Proteomes" id="UP000595841">
    <property type="component" value="Chromosome"/>
</dbReference>
<reference evidence="1 2" key="1">
    <citation type="submission" date="2021-01" db="EMBL/GenBank/DDBJ databases">
        <title>Whole genome sequence of Paenibacillus sonchi LMG 24727 for comparative genomics.</title>
        <authorList>
            <person name="Lee G."/>
            <person name="Kim M.-J."/>
            <person name="Lim K."/>
            <person name="Shin J.-H."/>
        </authorList>
    </citation>
    <scope>NUCLEOTIDE SEQUENCE [LARGE SCALE GENOMIC DNA]</scope>
    <source>
        <strain evidence="1 2">LMG 24727</strain>
    </source>
</reference>
<evidence type="ECO:0000313" key="1">
    <source>
        <dbReference type="EMBL" id="QQZ64443.1"/>
    </source>
</evidence>
<dbReference type="SUPFAM" id="SSF52540">
    <property type="entry name" value="P-loop containing nucleoside triphosphate hydrolases"/>
    <property type="match status" value="1"/>
</dbReference>
<accession>A0A974PJ73</accession>
<dbReference type="KEGG" id="pson:JI735_33115"/>
<sequence length="199" mass="22796">MYEENFHTTPSDNEVQYQFNCSNVTIAIAGCDRRVGVTTTAFNLVCWINAHGGSACYVEANSNNHLAHIIQLFKPEQSGNAYVMEGADFYFTKELNRVYNFIVMDCGVIREGTIQEDFTNSDIRLLCSSAMPYELARLYRTMERCKDISIQVLGIFVPDNIKSNLKKIITQDIIYCKSTHDLFDSKANFDSYRRILHLK</sequence>
<keyword evidence="2" id="KW-1185">Reference proteome</keyword>
<gene>
    <name evidence="1" type="ORF">JI735_33115</name>
</gene>
<proteinExistence type="predicted"/>
<dbReference type="EMBL" id="CP068595">
    <property type="protein sequence ID" value="QQZ64443.1"/>
    <property type="molecule type" value="Genomic_DNA"/>
</dbReference>
<name>A0A974PJ73_9BACL</name>